<keyword evidence="3" id="KW-1185">Reference proteome</keyword>
<dbReference type="Proteomes" id="UP000078200">
    <property type="component" value="Unassembled WGS sequence"/>
</dbReference>
<protein>
    <submittedName>
        <fullName evidence="2">Uncharacterized protein</fullName>
    </submittedName>
</protein>
<sequence>MMMMMMVMMMMMMMTTAVDNRNKDNVHYDNNNNDDDDDDDDDKDYIRMPLLLDSSWLRPLLHLLQKYLNYQWLDKFPNHRKNEKHKLTSISLAMISELTTAVL</sequence>
<keyword evidence="1" id="KW-0732">Signal</keyword>
<evidence type="ECO:0000256" key="1">
    <source>
        <dbReference type="SAM" id="SignalP"/>
    </source>
</evidence>
<proteinExistence type="predicted"/>
<dbReference type="EnsemblMetazoa" id="GAUT011551-RA">
    <property type="protein sequence ID" value="GAUT011551-PA"/>
    <property type="gene ID" value="GAUT011551"/>
</dbReference>
<feature type="chain" id="PRO_5008398705" evidence="1">
    <location>
        <begin position="18"/>
        <end position="103"/>
    </location>
</feature>
<dbReference type="VEuPathDB" id="VectorBase:GAUT011551"/>
<feature type="signal peptide" evidence="1">
    <location>
        <begin position="1"/>
        <end position="17"/>
    </location>
</feature>
<reference evidence="2" key="1">
    <citation type="submission" date="2020-05" db="UniProtKB">
        <authorList>
            <consortium name="EnsemblMetazoa"/>
        </authorList>
    </citation>
    <scope>IDENTIFICATION</scope>
    <source>
        <strain evidence="2">TTRI</strain>
    </source>
</reference>
<name>A0A1A9UPU9_GLOAU</name>
<accession>A0A1A9UPU9</accession>
<evidence type="ECO:0000313" key="2">
    <source>
        <dbReference type="EnsemblMetazoa" id="GAUT011551-PA"/>
    </source>
</evidence>
<dbReference type="AlphaFoldDB" id="A0A1A9UPU9"/>
<evidence type="ECO:0000313" key="3">
    <source>
        <dbReference type="Proteomes" id="UP000078200"/>
    </source>
</evidence>
<organism evidence="2 3">
    <name type="scientific">Glossina austeni</name>
    <name type="common">Savannah tsetse fly</name>
    <dbReference type="NCBI Taxonomy" id="7395"/>
    <lineage>
        <taxon>Eukaryota</taxon>
        <taxon>Metazoa</taxon>
        <taxon>Ecdysozoa</taxon>
        <taxon>Arthropoda</taxon>
        <taxon>Hexapoda</taxon>
        <taxon>Insecta</taxon>
        <taxon>Pterygota</taxon>
        <taxon>Neoptera</taxon>
        <taxon>Endopterygota</taxon>
        <taxon>Diptera</taxon>
        <taxon>Brachycera</taxon>
        <taxon>Muscomorpha</taxon>
        <taxon>Hippoboscoidea</taxon>
        <taxon>Glossinidae</taxon>
        <taxon>Glossina</taxon>
    </lineage>
</organism>